<dbReference type="GO" id="GO:0008233">
    <property type="term" value="F:peptidase activity"/>
    <property type="evidence" value="ECO:0007669"/>
    <property type="project" value="InterPro"/>
</dbReference>
<name>A0A8S5UKZ5_9CAUD</name>
<organism evidence="2">
    <name type="scientific">Siphoviridae sp. ctjdk2</name>
    <dbReference type="NCBI Taxonomy" id="2825635"/>
    <lineage>
        <taxon>Viruses</taxon>
        <taxon>Duplodnaviria</taxon>
        <taxon>Heunggongvirae</taxon>
        <taxon>Uroviricota</taxon>
        <taxon>Caudoviricetes</taxon>
    </lineage>
</organism>
<dbReference type="SUPFAM" id="SSF55166">
    <property type="entry name" value="Hedgehog/DD-peptidase"/>
    <property type="match status" value="1"/>
</dbReference>
<feature type="domain" description="Peptidase M15C" evidence="1">
    <location>
        <begin position="61"/>
        <end position="117"/>
    </location>
</feature>
<reference evidence="2" key="1">
    <citation type="journal article" date="2021" name="Proc. Natl. Acad. Sci. U.S.A.">
        <title>A Catalog of Tens of Thousands of Viruses from Human Metagenomes Reveals Hidden Associations with Chronic Diseases.</title>
        <authorList>
            <person name="Tisza M.J."/>
            <person name="Buck C.B."/>
        </authorList>
    </citation>
    <scope>NUCLEOTIDE SEQUENCE</scope>
    <source>
        <strain evidence="2">Ctjdk2</strain>
    </source>
</reference>
<dbReference type="CDD" id="cd14845">
    <property type="entry name" value="L-Ala-D-Glu_peptidase_like"/>
    <property type="match status" value="1"/>
</dbReference>
<accession>A0A8S5UKZ5</accession>
<dbReference type="InterPro" id="IPR009045">
    <property type="entry name" value="Zn_M74/Hedgehog-like"/>
</dbReference>
<dbReference type="InterPro" id="IPR039561">
    <property type="entry name" value="Peptidase_M15C"/>
</dbReference>
<dbReference type="Gene3D" id="3.30.1380.10">
    <property type="match status" value="1"/>
</dbReference>
<dbReference type="EMBL" id="BK016103">
    <property type="protein sequence ID" value="DAF95092.1"/>
    <property type="molecule type" value="Genomic_DNA"/>
</dbReference>
<evidence type="ECO:0000313" key="2">
    <source>
        <dbReference type="EMBL" id="DAF95092.1"/>
    </source>
</evidence>
<evidence type="ECO:0000259" key="1">
    <source>
        <dbReference type="Pfam" id="PF13539"/>
    </source>
</evidence>
<protein>
    <submittedName>
        <fullName evidence="2">L-Ala-D-Glu peptidase-like protein</fullName>
    </submittedName>
</protein>
<proteinExistence type="predicted"/>
<sequence length="216" mass="24468">MRHSRSISDLRADVAENCRALLMLAEREGLSVLVTETVRDAEYQRMLAEKGYAAKGAVTPSFHAEHAGLAFDICKNEAGHEYDDPAFFIRVGEIGKMLGFSWGGDWGSFPDRPHFQWDAGATYTSAMIRAKRYPPPMPLYEEEEMTQQQFDAMMENYLKRLAQQTPAGWSAEARAWAEKNGLIAGDEAGNKQYRSFLTREQMAVLMQRYDAMQHGK</sequence>
<dbReference type="Pfam" id="PF13539">
    <property type="entry name" value="Peptidase_M15_4"/>
    <property type="match status" value="1"/>
</dbReference>